<sequence>MLIRLPNPCPTCGGPVTYAGRGRRPDYCSRDCRAAQRATDKREARAAAAAPPVEVPDAVAALVQRRRERVATVPRVAVRRAAGDDFEHVDRLAEEAFGEGAERFDLGAAGYVVDGYAARTAKRRENDEAARWLAEHHPAALHDFPADF</sequence>
<dbReference type="RefSeq" id="WP_089005603.1">
    <property type="nucleotide sequence ID" value="NZ_LT607411.1"/>
</dbReference>
<proteinExistence type="predicted"/>
<name>A0A1C4VJQ4_MICVI</name>
<keyword evidence="2" id="KW-1185">Reference proteome</keyword>
<dbReference type="AlphaFoldDB" id="A0A1C4VJQ4"/>
<evidence type="ECO:0000313" key="1">
    <source>
        <dbReference type="EMBL" id="SCE84237.1"/>
    </source>
</evidence>
<dbReference type="EMBL" id="LT607411">
    <property type="protein sequence ID" value="SCE84237.1"/>
    <property type="molecule type" value="Genomic_DNA"/>
</dbReference>
<dbReference type="OrthoDB" id="4219687at2"/>
<organism evidence="1 2">
    <name type="scientific">Micromonospora viridifaciens</name>
    <dbReference type="NCBI Taxonomy" id="1881"/>
    <lineage>
        <taxon>Bacteria</taxon>
        <taxon>Bacillati</taxon>
        <taxon>Actinomycetota</taxon>
        <taxon>Actinomycetes</taxon>
        <taxon>Micromonosporales</taxon>
        <taxon>Micromonosporaceae</taxon>
        <taxon>Micromonospora</taxon>
    </lineage>
</organism>
<dbReference type="Proteomes" id="UP000198242">
    <property type="component" value="Chromosome I"/>
</dbReference>
<protein>
    <submittedName>
        <fullName evidence="1">Uncharacterized protein</fullName>
    </submittedName>
</protein>
<reference evidence="2" key="1">
    <citation type="submission" date="2016-06" db="EMBL/GenBank/DDBJ databases">
        <authorList>
            <person name="Varghese N."/>
            <person name="Submissions Spin"/>
        </authorList>
    </citation>
    <scope>NUCLEOTIDE SEQUENCE [LARGE SCALE GENOMIC DNA]</scope>
    <source>
        <strain evidence="2">DSM 43909</strain>
    </source>
</reference>
<accession>A0A1C4VJQ4</accession>
<evidence type="ECO:0000313" key="2">
    <source>
        <dbReference type="Proteomes" id="UP000198242"/>
    </source>
</evidence>
<gene>
    <name evidence="1" type="ORF">GA0074695_1537</name>
</gene>